<keyword evidence="3" id="KW-1185">Reference proteome</keyword>
<organism evidence="2 3">
    <name type="scientific">Aliidiomarina iranensis</name>
    <dbReference type="NCBI Taxonomy" id="1434071"/>
    <lineage>
        <taxon>Bacteria</taxon>
        <taxon>Pseudomonadati</taxon>
        <taxon>Pseudomonadota</taxon>
        <taxon>Gammaproteobacteria</taxon>
        <taxon>Alteromonadales</taxon>
        <taxon>Idiomarinaceae</taxon>
        <taxon>Aliidiomarina</taxon>
    </lineage>
</organism>
<evidence type="ECO:0000256" key="1">
    <source>
        <dbReference type="SAM" id="Phobius"/>
    </source>
</evidence>
<keyword evidence="1" id="KW-0812">Transmembrane</keyword>
<dbReference type="InterPro" id="IPR050708">
    <property type="entry name" value="T6SS_VgrG/RHS"/>
</dbReference>
<feature type="transmembrane region" description="Helical" evidence="1">
    <location>
        <begin position="84"/>
        <end position="106"/>
    </location>
</feature>
<dbReference type="Proteomes" id="UP000288395">
    <property type="component" value="Unassembled WGS sequence"/>
</dbReference>
<evidence type="ECO:0000313" key="3">
    <source>
        <dbReference type="Proteomes" id="UP000288395"/>
    </source>
</evidence>
<accession>A0A432VWL7</accession>
<keyword evidence="1" id="KW-0472">Membrane</keyword>
<evidence type="ECO:0008006" key="4">
    <source>
        <dbReference type="Google" id="ProtNLM"/>
    </source>
</evidence>
<comment type="caution">
    <text evidence="2">The sequence shown here is derived from an EMBL/GenBank/DDBJ whole genome shotgun (WGS) entry which is preliminary data.</text>
</comment>
<evidence type="ECO:0000313" key="2">
    <source>
        <dbReference type="EMBL" id="RUO20982.1"/>
    </source>
</evidence>
<name>A0A432VWL7_9GAMM</name>
<dbReference type="EMBL" id="PIPJ01000004">
    <property type="protein sequence ID" value="RUO20982.1"/>
    <property type="molecule type" value="Genomic_DNA"/>
</dbReference>
<dbReference type="PANTHER" id="PTHR32305">
    <property type="match status" value="1"/>
</dbReference>
<dbReference type="InterPro" id="IPR022385">
    <property type="entry name" value="Rhs_assc_core"/>
</dbReference>
<dbReference type="PANTHER" id="PTHR32305:SF15">
    <property type="entry name" value="PROTEIN RHSA-RELATED"/>
    <property type="match status" value="1"/>
</dbReference>
<feature type="transmembrane region" description="Helical" evidence="1">
    <location>
        <begin position="58"/>
        <end position="78"/>
    </location>
</feature>
<dbReference type="NCBIfam" id="TIGR03696">
    <property type="entry name" value="Rhs_assc_core"/>
    <property type="match status" value="1"/>
</dbReference>
<gene>
    <name evidence="2" type="ORF">CWE08_07725</name>
</gene>
<dbReference type="AlphaFoldDB" id="A0A432VWL7"/>
<reference evidence="3" key="1">
    <citation type="journal article" date="2018" name="Front. Microbiol.">
        <title>Genome-Based Analysis Reveals the Taxonomy and Diversity of the Family Idiomarinaceae.</title>
        <authorList>
            <person name="Liu Y."/>
            <person name="Lai Q."/>
            <person name="Shao Z."/>
        </authorList>
    </citation>
    <scope>NUCLEOTIDE SEQUENCE [LARGE SCALE GENOMIC DNA]</scope>
    <source>
        <strain evidence="3">GBPy7</strain>
    </source>
</reference>
<dbReference type="Gene3D" id="2.180.10.10">
    <property type="entry name" value="RHS repeat-associated core"/>
    <property type="match status" value="1"/>
</dbReference>
<sequence>MQMGGRIYDAHIGRFLQADPFVQSPSNSQNFNRYSYVLNNPLSYTDPSGYIFKALKKYWRVIAAAVVSYYTFGVASGWVAGSGFLSGAVAGGAAGFVGGAVATGSLKGALQGAFSGAVFGGIGAHLGDAATHIQVGAHATAGGMLSELQGGNFGHGFFSAGFTKWAGKTWHIDTGSARNVIGNSLKQAIIGGTASKITGNKFSNGAFTAALQYIVNEAGSKRNHVRRLVSSFDHDEWELVGQVDSGTQSINSKQEILLEFQSDAFPATERWFSEVSARPLNLDGSVMNVIAPEEWFQPVGYTVQTGQVGTFIGPRYILRANLPNPGGYQWTIRIPPQASSHGNSSWRRINVYQRRGN</sequence>
<protein>
    <recommendedName>
        <fullName evidence="4">RHS repeat-associated core domain-containing protein</fullName>
    </recommendedName>
</protein>
<proteinExistence type="predicted"/>
<keyword evidence="1" id="KW-1133">Transmembrane helix</keyword>